<accession>A0ABD5RS72</accession>
<evidence type="ECO:0000313" key="2">
    <source>
        <dbReference type="Proteomes" id="UP001596099"/>
    </source>
</evidence>
<dbReference type="Pfam" id="PF24033">
    <property type="entry name" value="DUF7342"/>
    <property type="match status" value="1"/>
</dbReference>
<dbReference type="AlphaFoldDB" id="A0ABD5RS72"/>
<sequence length="172" mass="19776">MNDEQARSWTDGLSAAERVEAVALTVSEPRTANWIAGEAEVAHETATKYLNRLVDDGKLSADARGQQTTYEPDPVGQYLIEMRELYEEHSPDELAVSLEEMNEQIRTWKTEYDVETPNELRASLGRTEDLTDERQRRQVAGEWDHLKTRRRLVEDALHLYDRFPGERRSASA</sequence>
<dbReference type="RefSeq" id="WP_247417988.1">
    <property type="nucleotide sequence ID" value="NZ_JALLGW010000001.1"/>
</dbReference>
<keyword evidence="2" id="KW-1185">Reference proteome</keyword>
<gene>
    <name evidence="1" type="ORF">ACFPYI_19115</name>
</gene>
<proteinExistence type="predicted"/>
<comment type="caution">
    <text evidence="1">The sequence shown here is derived from an EMBL/GenBank/DDBJ whole genome shotgun (WGS) entry which is preliminary data.</text>
</comment>
<dbReference type="SUPFAM" id="SSF46785">
    <property type="entry name" value="Winged helix' DNA-binding domain"/>
    <property type="match status" value="1"/>
</dbReference>
<evidence type="ECO:0008006" key="3">
    <source>
        <dbReference type="Google" id="ProtNLM"/>
    </source>
</evidence>
<reference evidence="1 2" key="1">
    <citation type="journal article" date="2019" name="Int. J. Syst. Evol. Microbiol.">
        <title>The Global Catalogue of Microorganisms (GCM) 10K type strain sequencing project: providing services to taxonomists for standard genome sequencing and annotation.</title>
        <authorList>
            <consortium name="The Broad Institute Genomics Platform"/>
            <consortium name="The Broad Institute Genome Sequencing Center for Infectious Disease"/>
            <person name="Wu L."/>
            <person name="Ma J."/>
        </authorList>
    </citation>
    <scope>NUCLEOTIDE SEQUENCE [LARGE SCALE GENOMIC DNA]</scope>
    <source>
        <strain evidence="1 2">CGMCC 1.12543</strain>
    </source>
</reference>
<name>A0ABD5RS72_9EURY</name>
<dbReference type="InterPro" id="IPR055766">
    <property type="entry name" value="DUF7342"/>
</dbReference>
<protein>
    <recommendedName>
        <fullName evidence="3">ArsR family transcriptional regulator</fullName>
    </recommendedName>
</protein>
<evidence type="ECO:0000313" key="1">
    <source>
        <dbReference type="EMBL" id="MFC5973445.1"/>
    </source>
</evidence>
<dbReference type="Proteomes" id="UP001596099">
    <property type="component" value="Unassembled WGS sequence"/>
</dbReference>
<organism evidence="1 2">
    <name type="scientific">Halomarina salina</name>
    <dbReference type="NCBI Taxonomy" id="1872699"/>
    <lineage>
        <taxon>Archaea</taxon>
        <taxon>Methanobacteriati</taxon>
        <taxon>Methanobacteriota</taxon>
        <taxon>Stenosarchaea group</taxon>
        <taxon>Halobacteria</taxon>
        <taxon>Halobacteriales</taxon>
        <taxon>Natronomonadaceae</taxon>
        <taxon>Halomarina</taxon>
    </lineage>
</organism>
<dbReference type="EMBL" id="JBHSQH010000001">
    <property type="protein sequence ID" value="MFC5973445.1"/>
    <property type="molecule type" value="Genomic_DNA"/>
</dbReference>
<dbReference type="InterPro" id="IPR036390">
    <property type="entry name" value="WH_DNA-bd_sf"/>
</dbReference>